<dbReference type="PANTHER" id="PTHR21319:SF0">
    <property type="entry name" value="AND RING FINGER DOMAIN PROTEIN, PUTATIVE (AFU_ORTHOLOGUE AFUA_1G08900)-RELATED"/>
    <property type="match status" value="1"/>
</dbReference>
<evidence type="ECO:0000256" key="5">
    <source>
        <dbReference type="SAM" id="MobiDB-lite"/>
    </source>
</evidence>
<keyword evidence="2 4" id="KW-0863">Zinc-finger</keyword>
<feature type="compositionally biased region" description="Polar residues" evidence="5">
    <location>
        <begin position="566"/>
        <end position="586"/>
    </location>
</feature>
<keyword evidence="1" id="KW-0479">Metal-binding</keyword>
<evidence type="ECO:0000313" key="10">
    <source>
        <dbReference type="Proteomes" id="UP000672032"/>
    </source>
</evidence>
<accession>A0A8A3PDS4</accession>
<dbReference type="SMART" id="SM00184">
    <property type="entry name" value="RING"/>
    <property type="match status" value="1"/>
</dbReference>
<protein>
    <submittedName>
        <fullName evidence="9">Uncharacterized protein</fullName>
    </submittedName>
</protein>
<sequence length="714" mass="78683">MSSLVSDFLINPVLRQARRFSRSEAPIAIHTNDHDSNDPSTPHPIPGNNNEVDEIVVDDAIEGETVMDLPDTKEHVGVDNIMPSSSNPSGDTHPFQHEVGRNQIRPLAHSDIQSNMSQAGSNMSDNSSFGTISRTPGNITEELSASTSLNVLGLHISSAEASSQNSRQNSAPASMGLDTGGSALPADDGMGALRQRIKYIQAMDTPTEQKALLMHQLLTQGYTEAHELFNAKNYVPTTASDKTISQERPVTPGSLSSFIWQMNGALDPAPATEIHTFHLSPGDLMRTYAPLDPPEVDDESEESENTEDSIPKLGCKHYKRNVKLQCSTCDRWYTCRLCHDEVEDHILIRHDTKNMLCMICGCAQRAGEFCVECGERTAWYYCGVCKLWDNDPKKSIYHCNDCGICRKGRGLGKDFFHCKTCGVCMSMSLMDDHKCIERVSDCDCPICGDYMFTSPKPVVFMICGHSIHSACYTEHMQTSYKCPICSKSVVGMETQFRNLDRTIDNQPMPPQFRNTLAMVSCNDCHAKSAVKYHWLGLKCAICDSYNTAQLSILSDPEVDTPAIGTGETQNDMPTSQEPREMSSSTYLIPGVPRNRRHSSHIPSPSSQGESGPFSPYPVPSRMGRSVSPARGLGLFANQPAGGGESDSSGDEDDLDFWGRDEPRSARDLPEAYDADAQDDNDIEYEDDSTDSESGNDYEEDDDGEEEPFAIFGHR</sequence>
<dbReference type="Gene3D" id="3.30.40.10">
    <property type="entry name" value="Zinc/RING finger domain, C3HC4 (zinc finger)"/>
    <property type="match status" value="1"/>
</dbReference>
<dbReference type="AlphaFoldDB" id="A0A8A3PDS4"/>
<dbReference type="InterPro" id="IPR008913">
    <property type="entry name" value="Znf_CHY"/>
</dbReference>
<dbReference type="GO" id="GO:0006511">
    <property type="term" value="P:ubiquitin-dependent protein catabolic process"/>
    <property type="evidence" value="ECO:0007669"/>
    <property type="project" value="TreeGrafter"/>
</dbReference>
<keyword evidence="3" id="KW-0862">Zinc</keyword>
<dbReference type="EMBL" id="CP063407">
    <property type="protein sequence ID" value="QSZ33213.1"/>
    <property type="molecule type" value="Genomic_DNA"/>
</dbReference>
<feature type="region of interest" description="Disordered" evidence="5">
    <location>
        <begin position="160"/>
        <end position="187"/>
    </location>
</feature>
<dbReference type="InterPro" id="IPR013083">
    <property type="entry name" value="Znf_RING/FYVE/PHD"/>
</dbReference>
<dbReference type="GO" id="GO:0061630">
    <property type="term" value="F:ubiquitin protein ligase activity"/>
    <property type="evidence" value="ECO:0007669"/>
    <property type="project" value="TreeGrafter"/>
</dbReference>
<name>A0A8A3PDS4_9HELO</name>
<dbReference type="SUPFAM" id="SSF161219">
    <property type="entry name" value="CHY zinc finger-like"/>
    <property type="match status" value="1"/>
</dbReference>
<dbReference type="SUPFAM" id="SSF161245">
    <property type="entry name" value="Zinc hairpin stack"/>
    <property type="match status" value="1"/>
</dbReference>
<evidence type="ECO:0000259" key="8">
    <source>
        <dbReference type="PROSITE" id="PS51270"/>
    </source>
</evidence>
<feature type="compositionally biased region" description="Polar residues" evidence="5">
    <location>
        <begin position="160"/>
        <end position="172"/>
    </location>
</feature>
<feature type="domain" description="CTCHY-type" evidence="8">
    <location>
        <begin position="377"/>
        <end position="443"/>
    </location>
</feature>
<feature type="compositionally biased region" description="Basic and acidic residues" evidence="5">
    <location>
        <begin position="656"/>
        <end position="669"/>
    </location>
</feature>
<evidence type="ECO:0000259" key="7">
    <source>
        <dbReference type="PROSITE" id="PS51266"/>
    </source>
</evidence>
<feature type="region of interest" description="Disordered" evidence="5">
    <location>
        <begin position="557"/>
        <end position="714"/>
    </location>
</feature>
<organism evidence="9 10">
    <name type="scientific">Monilinia vaccinii-corymbosi</name>
    <dbReference type="NCBI Taxonomy" id="61207"/>
    <lineage>
        <taxon>Eukaryota</taxon>
        <taxon>Fungi</taxon>
        <taxon>Dikarya</taxon>
        <taxon>Ascomycota</taxon>
        <taxon>Pezizomycotina</taxon>
        <taxon>Leotiomycetes</taxon>
        <taxon>Helotiales</taxon>
        <taxon>Sclerotiniaceae</taxon>
        <taxon>Monilinia</taxon>
    </lineage>
</organism>
<feature type="compositionally biased region" description="Acidic residues" evidence="5">
    <location>
        <begin position="670"/>
        <end position="707"/>
    </location>
</feature>
<evidence type="ECO:0000259" key="6">
    <source>
        <dbReference type="PROSITE" id="PS50089"/>
    </source>
</evidence>
<dbReference type="InterPro" id="IPR037275">
    <property type="entry name" value="Znf_CTCHY_sf"/>
</dbReference>
<evidence type="ECO:0000256" key="3">
    <source>
        <dbReference type="ARBA" id="ARBA00022833"/>
    </source>
</evidence>
<feature type="domain" description="CHY-type" evidence="7">
    <location>
        <begin position="308"/>
        <end position="375"/>
    </location>
</feature>
<keyword evidence="10" id="KW-1185">Reference proteome</keyword>
<dbReference type="Pfam" id="PF13639">
    <property type="entry name" value="zf-RING_2"/>
    <property type="match status" value="1"/>
</dbReference>
<dbReference type="InterPro" id="IPR037274">
    <property type="entry name" value="Znf_CHY_sf"/>
</dbReference>
<dbReference type="OrthoDB" id="411372at2759"/>
<dbReference type="InterPro" id="IPR001841">
    <property type="entry name" value="Znf_RING"/>
</dbReference>
<dbReference type="InterPro" id="IPR017921">
    <property type="entry name" value="Znf_CTCHY"/>
</dbReference>
<evidence type="ECO:0000256" key="4">
    <source>
        <dbReference type="PROSITE-ProRule" id="PRU00601"/>
    </source>
</evidence>
<dbReference type="Pfam" id="PF14599">
    <property type="entry name" value="zinc_ribbon_6"/>
    <property type="match status" value="1"/>
</dbReference>
<dbReference type="GO" id="GO:0016567">
    <property type="term" value="P:protein ubiquitination"/>
    <property type="evidence" value="ECO:0007669"/>
    <property type="project" value="TreeGrafter"/>
</dbReference>
<feature type="domain" description="RING-type" evidence="6">
    <location>
        <begin position="444"/>
        <end position="486"/>
    </location>
</feature>
<dbReference type="PANTHER" id="PTHR21319">
    <property type="entry name" value="RING FINGER AND CHY ZINC FINGER DOMAIN-CONTAINING PROTEIN 1"/>
    <property type="match status" value="1"/>
</dbReference>
<feature type="region of interest" description="Disordered" evidence="5">
    <location>
        <begin position="29"/>
        <end position="49"/>
    </location>
</feature>
<dbReference type="Gene3D" id="2.20.28.10">
    <property type="match status" value="1"/>
</dbReference>
<proteinExistence type="predicted"/>
<evidence type="ECO:0000256" key="2">
    <source>
        <dbReference type="ARBA" id="ARBA00022771"/>
    </source>
</evidence>
<reference evidence="9" key="1">
    <citation type="submission" date="2020-10" db="EMBL/GenBank/DDBJ databases">
        <title>Genome Sequence of Monilinia vaccinii-corymbosi Sheds Light on Mummy Berry Disease Infection of Blueberry and Mating Type.</title>
        <authorList>
            <person name="Yow A.G."/>
            <person name="Zhang Y."/>
            <person name="Bansal K."/>
            <person name="Eacker S.M."/>
            <person name="Sullivan S."/>
            <person name="Liachko I."/>
            <person name="Cubeta M.A."/>
            <person name="Rollins J.A."/>
            <person name="Ashrafi H."/>
        </authorList>
    </citation>
    <scope>NUCLEOTIDE SEQUENCE</scope>
    <source>
        <strain evidence="9">RL-1</strain>
    </source>
</reference>
<dbReference type="PROSITE" id="PS50089">
    <property type="entry name" value="ZF_RING_2"/>
    <property type="match status" value="1"/>
</dbReference>
<dbReference type="GO" id="GO:0008270">
    <property type="term" value="F:zinc ion binding"/>
    <property type="evidence" value="ECO:0007669"/>
    <property type="project" value="UniProtKB-KW"/>
</dbReference>
<dbReference type="SUPFAM" id="SSF57850">
    <property type="entry name" value="RING/U-box"/>
    <property type="match status" value="1"/>
</dbReference>
<evidence type="ECO:0000256" key="1">
    <source>
        <dbReference type="ARBA" id="ARBA00022723"/>
    </source>
</evidence>
<dbReference type="Proteomes" id="UP000672032">
    <property type="component" value="Chromosome 3"/>
</dbReference>
<dbReference type="CDD" id="cd16464">
    <property type="entry name" value="RING-H2_Pirh2-like"/>
    <property type="match status" value="1"/>
</dbReference>
<dbReference type="PROSITE" id="PS51266">
    <property type="entry name" value="ZF_CHY"/>
    <property type="match status" value="1"/>
</dbReference>
<evidence type="ECO:0000313" key="9">
    <source>
        <dbReference type="EMBL" id="QSZ33213.1"/>
    </source>
</evidence>
<gene>
    <name evidence="9" type="ORF">DSL72_002801</name>
</gene>
<dbReference type="Pfam" id="PF05495">
    <property type="entry name" value="zf-CHY"/>
    <property type="match status" value="1"/>
</dbReference>
<dbReference type="GO" id="GO:0005634">
    <property type="term" value="C:nucleus"/>
    <property type="evidence" value="ECO:0007669"/>
    <property type="project" value="TreeGrafter"/>
</dbReference>
<dbReference type="PROSITE" id="PS51270">
    <property type="entry name" value="ZF_CTCHY"/>
    <property type="match status" value="1"/>
</dbReference>
<feature type="region of interest" description="Disordered" evidence="5">
    <location>
        <begin position="115"/>
        <end position="136"/>
    </location>
</feature>
<dbReference type="InterPro" id="IPR039512">
    <property type="entry name" value="RCHY1_zinc-ribbon"/>
</dbReference>